<dbReference type="GO" id="GO:0045277">
    <property type="term" value="C:respiratory chain complex IV"/>
    <property type="evidence" value="ECO:0007669"/>
    <property type="project" value="InterPro"/>
</dbReference>
<evidence type="ECO:0000256" key="1">
    <source>
        <dbReference type="ARBA" id="ARBA00004434"/>
    </source>
</evidence>
<evidence type="ECO:0000256" key="2">
    <source>
        <dbReference type="ARBA" id="ARBA00004673"/>
    </source>
</evidence>
<feature type="transmembrane region" description="Helical" evidence="9">
    <location>
        <begin position="21"/>
        <end position="39"/>
    </location>
</feature>
<reference evidence="10" key="1">
    <citation type="thesis" date="2020" institute="ProQuest LLC" country="789 East Eisenhower Parkway, Ann Arbor, MI, USA">
        <title>Comparative Genomics and Chromosome Evolution.</title>
        <authorList>
            <person name="Mudd A.B."/>
        </authorList>
    </citation>
    <scope>NUCLEOTIDE SEQUENCE</scope>
    <source>
        <strain evidence="10">237g6f4</strain>
        <tissue evidence="10">Blood</tissue>
    </source>
</reference>
<dbReference type="SUPFAM" id="SSF81406">
    <property type="entry name" value="Mitochondrial cytochrome c oxidase subunit IV"/>
    <property type="match status" value="1"/>
</dbReference>
<dbReference type="FunFam" id="1.10.442.10:FF:000001">
    <property type="entry name" value="Cytochrome c oxidase subunit 4 isoform 1"/>
    <property type="match status" value="1"/>
</dbReference>
<dbReference type="Gene3D" id="1.10.442.10">
    <property type="entry name" value="Cytochrome c oxidase subunit IV"/>
    <property type="match status" value="1"/>
</dbReference>
<keyword evidence="7 9" id="KW-0496">Mitochondrion</keyword>
<organism evidence="10 11">
    <name type="scientific">Engystomops pustulosus</name>
    <name type="common">Tungara frog</name>
    <name type="synonym">Physalaemus pustulosus</name>
    <dbReference type="NCBI Taxonomy" id="76066"/>
    <lineage>
        <taxon>Eukaryota</taxon>
        <taxon>Metazoa</taxon>
        <taxon>Chordata</taxon>
        <taxon>Craniata</taxon>
        <taxon>Vertebrata</taxon>
        <taxon>Euteleostomi</taxon>
        <taxon>Amphibia</taxon>
        <taxon>Batrachia</taxon>
        <taxon>Anura</taxon>
        <taxon>Neobatrachia</taxon>
        <taxon>Hyloidea</taxon>
        <taxon>Leptodactylidae</taxon>
        <taxon>Leiuperinae</taxon>
        <taxon>Engystomops</taxon>
    </lineage>
</organism>
<evidence type="ECO:0000313" key="11">
    <source>
        <dbReference type="Proteomes" id="UP000824782"/>
    </source>
</evidence>
<evidence type="ECO:0000256" key="6">
    <source>
        <dbReference type="ARBA" id="ARBA00022989"/>
    </source>
</evidence>
<dbReference type="Pfam" id="PF02936">
    <property type="entry name" value="COX4"/>
    <property type="match status" value="1"/>
</dbReference>
<comment type="caution">
    <text evidence="10">The sequence shown here is derived from an EMBL/GenBank/DDBJ whole genome shotgun (WGS) entry which is preliminary data.</text>
</comment>
<evidence type="ECO:0000256" key="7">
    <source>
        <dbReference type="ARBA" id="ARBA00023128"/>
    </source>
</evidence>
<protein>
    <recommendedName>
        <fullName evidence="9">Cytochrome c oxidase subunit 4</fullName>
    </recommendedName>
</protein>
<dbReference type="InterPro" id="IPR036639">
    <property type="entry name" value="Cyt_c_oxidase_su4_sf"/>
</dbReference>
<dbReference type="GO" id="GO:0006123">
    <property type="term" value="P:mitochondrial electron transport, cytochrome c to oxygen"/>
    <property type="evidence" value="ECO:0007669"/>
    <property type="project" value="InterPro"/>
</dbReference>
<comment type="subcellular location">
    <subcellularLocation>
        <location evidence="1 9">Mitochondrion inner membrane</location>
        <topology evidence="1 9">Single-pass membrane protein</topology>
    </subcellularLocation>
</comment>
<evidence type="ECO:0000313" key="10">
    <source>
        <dbReference type="EMBL" id="KAG8548979.1"/>
    </source>
</evidence>
<evidence type="ECO:0000256" key="8">
    <source>
        <dbReference type="ARBA" id="ARBA00023136"/>
    </source>
</evidence>
<feature type="non-terminal residue" evidence="10">
    <location>
        <position position="1"/>
    </location>
</feature>
<dbReference type="PANTHER" id="PTHR10707">
    <property type="entry name" value="CYTOCHROME C OXIDASE SUBUNIT IV"/>
    <property type="match status" value="1"/>
</dbReference>
<sequence length="88" mass="10522">YRIKFNQTYADMNKGTNEWKTAIGGTLIFIGLTAFIILWQREYVFGEIPHTLSDDWVAMQTKRMLDMRINPVEGFSSHWDYEKNEWKK</sequence>
<keyword evidence="6 9" id="KW-1133">Transmembrane helix</keyword>
<dbReference type="AlphaFoldDB" id="A0AAV6ZHR1"/>
<keyword evidence="11" id="KW-1185">Reference proteome</keyword>
<evidence type="ECO:0000256" key="5">
    <source>
        <dbReference type="ARBA" id="ARBA00022792"/>
    </source>
</evidence>
<evidence type="ECO:0000256" key="9">
    <source>
        <dbReference type="RuleBase" id="RU367145"/>
    </source>
</evidence>
<dbReference type="EMBL" id="WNYA01000277">
    <property type="protein sequence ID" value="KAG8548979.1"/>
    <property type="molecule type" value="Genomic_DNA"/>
</dbReference>
<name>A0AAV6ZHR1_ENGPU</name>
<dbReference type="InterPro" id="IPR004203">
    <property type="entry name" value="Cyt_c_oxidase_su4_fam"/>
</dbReference>
<comment type="similarity">
    <text evidence="3 9">Belongs to the cytochrome c oxidase IV family.</text>
</comment>
<dbReference type="PRINTS" id="PR01873">
    <property type="entry name" value="CYTCOXIDASE4"/>
</dbReference>
<comment type="subunit">
    <text evidence="9">Component of the cytochrome c oxidase (complex IV, CIV), a multisubunit enzyme composed of 14 subunits.</text>
</comment>
<dbReference type="Proteomes" id="UP000824782">
    <property type="component" value="Unassembled WGS sequence"/>
</dbReference>
<keyword evidence="5 9" id="KW-0999">Mitochondrion inner membrane</keyword>
<comment type="pathway">
    <text evidence="2 9">Energy metabolism; oxidative phosphorylation.</text>
</comment>
<evidence type="ECO:0000256" key="4">
    <source>
        <dbReference type="ARBA" id="ARBA00022692"/>
    </source>
</evidence>
<dbReference type="CDD" id="cd00922">
    <property type="entry name" value="Cyt_c_Oxidase_IV"/>
    <property type="match status" value="1"/>
</dbReference>
<dbReference type="PANTHER" id="PTHR10707:SF12">
    <property type="entry name" value="CYTOCHROME C OXIDASE SUBUNIT 4 ISOFORM 1, MITOCHONDRIAL"/>
    <property type="match status" value="1"/>
</dbReference>
<evidence type="ECO:0000256" key="3">
    <source>
        <dbReference type="ARBA" id="ARBA00008135"/>
    </source>
</evidence>
<comment type="function">
    <text evidence="9">Component of the cytochrome c oxidase, the last enzyme in the mitochondrial electron transport chain which drives oxidative phosphorylation.</text>
</comment>
<accession>A0AAV6ZHR1</accession>
<keyword evidence="8 9" id="KW-0472">Membrane</keyword>
<dbReference type="InterPro" id="IPR013288">
    <property type="entry name" value="Cyt_c_oxidase_su4"/>
</dbReference>
<keyword evidence="4 9" id="KW-0812">Transmembrane</keyword>
<gene>
    <name evidence="10" type="ORF">GDO81_023301</name>
</gene>
<proteinExistence type="inferred from homology"/>
<dbReference type="GO" id="GO:0005743">
    <property type="term" value="C:mitochondrial inner membrane"/>
    <property type="evidence" value="ECO:0007669"/>
    <property type="project" value="UniProtKB-SubCell"/>
</dbReference>